<evidence type="ECO:0000256" key="3">
    <source>
        <dbReference type="PROSITE-ProRule" id="PRU00221"/>
    </source>
</evidence>
<dbReference type="PANTHER" id="PTHR22847">
    <property type="entry name" value="WD40 REPEAT PROTEIN"/>
    <property type="match status" value="1"/>
</dbReference>
<dbReference type="GO" id="GO:1990234">
    <property type="term" value="C:transferase complex"/>
    <property type="evidence" value="ECO:0007669"/>
    <property type="project" value="UniProtKB-ARBA"/>
</dbReference>
<proteinExistence type="predicted"/>
<keyword evidence="6" id="KW-1185">Reference proteome</keyword>
<sequence length="585" mass="58287">MQVFDVLSGYSHAVLPHPDAATACAWAHETSYDNQLASGCRDGAVRVWLPSSRQCVHTLRSHAGPVLCVAWSPAGLRAYNGGPPQLLLASGGADKVIRVYDGVNGCTEREMKGHAGPVLSLAFSQVLSPFASSSTPAAAAAAASRKQPPKQPQQQQQEQATLLLVSGSGDKTARVHDPRSGSCLAVLKGHTDAVSSVALSVADGGQVFVTGGLDGSIRVFSTKTRACIATLDCGGGGGGSGGGAVEAKGQLQAGRQRARRQRRLAVEATAAFKGHANTVLCCAYEGGAGRLLATGGTEDTLRVFDVATGACLATSKGHTYWVTGVAFAPPAPNAGAGANGGTGAEGGGGVAGGGQEKARAVSRGRLRHQQEQEQQLQRQPKELVALASASANKSVRVWELAMPVASAAGAAGGGGGGGQGSSSSAAAACAMQGKAVLKGHMECVTCLQFAPRSGDGALDADGGGGDAAPSHGQPGSDRTASILGPAGGSSSGSSSSAGHATAATLPSLDGKGGGGGGADGSGGSGGSSIRRVLLVTGTRDQRLAMMRGHSGPVSGVAFNPTDDREVTSCSEGKTHRVWLLEEGMC</sequence>
<dbReference type="KEGG" id="cre:CHLRE_07g347950v5"/>
<dbReference type="PANTHER" id="PTHR22847:SF637">
    <property type="entry name" value="WD REPEAT DOMAIN 5B"/>
    <property type="match status" value="1"/>
</dbReference>
<feature type="repeat" description="WD" evidence="3">
    <location>
        <begin position="272"/>
        <end position="314"/>
    </location>
</feature>
<feature type="compositionally biased region" description="Gly residues" evidence="4">
    <location>
        <begin position="338"/>
        <end position="355"/>
    </location>
</feature>
<dbReference type="PROSITE" id="PS50082">
    <property type="entry name" value="WD_REPEATS_2"/>
    <property type="match status" value="3"/>
</dbReference>
<evidence type="ECO:0000256" key="4">
    <source>
        <dbReference type="SAM" id="MobiDB-lite"/>
    </source>
</evidence>
<dbReference type="Gramene" id="PNW81241">
    <property type="protein sequence ID" value="PNW81241"/>
    <property type="gene ID" value="CHLRE_07g347950v5"/>
</dbReference>
<feature type="region of interest" description="Disordered" evidence="4">
    <location>
        <begin position="338"/>
        <end position="379"/>
    </location>
</feature>
<feature type="compositionally biased region" description="Gly residues" evidence="4">
    <location>
        <begin position="510"/>
        <end position="526"/>
    </location>
</feature>
<dbReference type="PROSITE" id="PS50294">
    <property type="entry name" value="WD_REPEATS_REGION"/>
    <property type="match status" value="2"/>
</dbReference>
<dbReference type="InterPro" id="IPR015943">
    <property type="entry name" value="WD40/YVTN_repeat-like_dom_sf"/>
</dbReference>
<dbReference type="RefSeq" id="XP_042923069.1">
    <property type="nucleotide sequence ID" value="XM_043064501.1"/>
</dbReference>
<dbReference type="InterPro" id="IPR001680">
    <property type="entry name" value="WD40_rpt"/>
</dbReference>
<evidence type="ECO:0000256" key="2">
    <source>
        <dbReference type="ARBA" id="ARBA00022737"/>
    </source>
</evidence>
<evidence type="ECO:0000313" key="6">
    <source>
        <dbReference type="Proteomes" id="UP000006906"/>
    </source>
</evidence>
<keyword evidence="1 3" id="KW-0853">WD repeat</keyword>
<dbReference type="CDD" id="cd00200">
    <property type="entry name" value="WD40"/>
    <property type="match status" value="1"/>
</dbReference>
<feature type="compositionally biased region" description="Low complexity" evidence="4">
    <location>
        <begin position="491"/>
        <end position="503"/>
    </location>
</feature>
<protein>
    <submittedName>
        <fullName evidence="5">Uncharacterized protein</fullName>
    </submittedName>
</protein>
<dbReference type="Proteomes" id="UP000006906">
    <property type="component" value="Chromosome 7"/>
</dbReference>
<dbReference type="SUPFAM" id="SSF50978">
    <property type="entry name" value="WD40 repeat-like"/>
    <property type="match status" value="2"/>
</dbReference>
<dbReference type="InterPro" id="IPR036322">
    <property type="entry name" value="WD40_repeat_dom_sf"/>
</dbReference>
<organism evidence="5 6">
    <name type="scientific">Chlamydomonas reinhardtii</name>
    <name type="common">Chlamydomonas smithii</name>
    <dbReference type="NCBI Taxonomy" id="3055"/>
    <lineage>
        <taxon>Eukaryota</taxon>
        <taxon>Viridiplantae</taxon>
        <taxon>Chlorophyta</taxon>
        <taxon>core chlorophytes</taxon>
        <taxon>Chlorophyceae</taxon>
        <taxon>CS clade</taxon>
        <taxon>Chlamydomonadales</taxon>
        <taxon>Chlamydomonadaceae</taxon>
        <taxon>Chlamydomonas</taxon>
    </lineage>
</organism>
<dbReference type="OrthoDB" id="1741719at2759"/>
<reference evidence="5 6" key="1">
    <citation type="journal article" date="2007" name="Science">
        <title>The Chlamydomonas genome reveals the evolution of key animal and plant functions.</title>
        <authorList>
            <person name="Merchant S.S."/>
            <person name="Prochnik S.E."/>
            <person name="Vallon O."/>
            <person name="Harris E.H."/>
            <person name="Karpowicz S.J."/>
            <person name="Witman G.B."/>
            <person name="Terry A."/>
            <person name="Salamov A."/>
            <person name="Fritz-Laylin L.K."/>
            <person name="Marechal-Drouard L."/>
            <person name="Marshall W.F."/>
            <person name="Qu L.H."/>
            <person name="Nelson D.R."/>
            <person name="Sanderfoot A.A."/>
            <person name="Spalding M.H."/>
            <person name="Kapitonov V.V."/>
            <person name="Ren Q."/>
            <person name="Ferris P."/>
            <person name="Lindquist E."/>
            <person name="Shapiro H."/>
            <person name="Lucas S.M."/>
            <person name="Grimwood J."/>
            <person name="Schmutz J."/>
            <person name="Cardol P."/>
            <person name="Cerutti H."/>
            <person name="Chanfreau G."/>
            <person name="Chen C.L."/>
            <person name="Cognat V."/>
            <person name="Croft M.T."/>
            <person name="Dent R."/>
            <person name="Dutcher S."/>
            <person name="Fernandez E."/>
            <person name="Fukuzawa H."/>
            <person name="Gonzalez-Ballester D."/>
            <person name="Gonzalez-Halphen D."/>
            <person name="Hallmann A."/>
            <person name="Hanikenne M."/>
            <person name="Hippler M."/>
            <person name="Inwood W."/>
            <person name="Jabbari K."/>
            <person name="Kalanon M."/>
            <person name="Kuras R."/>
            <person name="Lefebvre P.A."/>
            <person name="Lemaire S.D."/>
            <person name="Lobanov A.V."/>
            <person name="Lohr M."/>
            <person name="Manuell A."/>
            <person name="Meier I."/>
            <person name="Mets L."/>
            <person name="Mittag M."/>
            <person name="Mittelmeier T."/>
            <person name="Moroney J.V."/>
            <person name="Moseley J."/>
            <person name="Napoli C."/>
            <person name="Nedelcu A.M."/>
            <person name="Niyogi K."/>
            <person name="Novoselov S.V."/>
            <person name="Paulsen I.T."/>
            <person name="Pazour G."/>
            <person name="Purton S."/>
            <person name="Ral J.P."/>
            <person name="Riano-Pachon D.M."/>
            <person name="Riekhof W."/>
            <person name="Rymarquis L."/>
            <person name="Schroda M."/>
            <person name="Stern D."/>
            <person name="Umen J."/>
            <person name="Willows R."/>
            <person name="Wilson N."/>
            <person name="Zimmer S.L."/>
            <person name="Allmer J."/>
            <person name="Balk J."/>
            <person name="Bisova K."/>
            <person name="Chen C.J."/>
            <person name="Elias M."/>
            <person name="Gendler K."/>
            <person name="Hauser C."/>
            <person name="Lamb M.R."/>
            <person name="Ledford H."/>
            <person name="Long J.C."/>
            <person name="Minagawa J."/>
            <person name="Page M.D."/>
            <person name="Pan J."/>
            <person name="Pootakham W."/>
            <person name="Roje S."/>
            <person name="Rose A."/>
            <person name="Stahlberg E."/>
            <person name="Terauchi A.M."/>
            <person name="Yang P."/>
            <person name="Ball S."/>
            <person name="Bowler C."/>
            <person name="Dieckmann C.L."/>
            <person name="Gladyshev V.N."/>
            <person name="Green P."/>
            <person name="Jorgensen R."/>
            <person name="Mayfield S."/>
            <person name="Mueller-Roeber B."/>
            <person name="Rajamani S."/>
            <person name="Sayre R.T."/>
            <person name="Brokstein P."/>
            <person name="Dubchak I."/>
            <person name="Goodstein D."/>
            <person name="Hornick L."/>
            <person name="Huang Y.W."/>
            <person name="Jhaveri J."/>
            <person name="Luo Y."/>
            <person name="Martinez D."/>
            <person name="Ngau W.C."/>
            <person name="Otillar B."/>
            <person name="Poliakov A."/>
            <person name="Porter A."/>
            <person name="Szajkowski L."/>
            <person name="Werner G."/>
            <person name="Zhou K."/>
            <person name="Grigoriev I.V."/>
            <person name="Rokhsar D.S."/>
            <person name="Grossman A.R."/>
        </authorList>
    </citation>
    <scope>NUCLEOTIDE SEQUENCE [LARGE SCALE GENOMIC DNA]</scope>
    <source>
        <strain evidence="6">CC-503</strain>
    </source>
</reference>
<name>A0A2K3DL50_CHLRE</name>
<dbReference type="EMBL" id="CM008968">
    <property type="protein sequence ID" value="PNW81241.1"/>
    <property type="molecule type" value="Genomic_DNA"/>
</dbReference>
<feature type="repeat" description="WD" evidence="3">
    <location>
        <begin position="187"/>
        <end position="230"/>
    </location>
</feature>
<keyword evidence="2" id="KW-0677">Repeat</keyword>
<gene>
    <name evidence="5" type="ORF">CHLRE_07g347950v5</name>
</gene>
<feature type="region of interest" description="Disordered" evidence="4">
    <location>
        <begin position="457"/>
        <end position="528"/>
    </location>
</feature>
<dbReference type="AlphaFoldDB" id="A0A2K3DL50"/>
<dbReference type="Pfam" id="PF00400">
    <property type="entry name" value="WD40"/>
    <property type="match status" value="5"/>
</dbReference>
<evidence type="ECO:0000256" key="1">
    <source>
        <dbReference type="ARBA" id="ARBA00022574"/>
    </source>
</evidence>
<feature type="repeat" description="WD" evidence="3">
    <location>
        <begin position="546"/>
        <end position="585"/>
    </location>
</feature>
<dbReference type="SMART" id="SM00320">
    <property type="entry name" value="WD40"/>
    <property type="match status" value="7"/>
</dbReference>
<accession>A0A2K3DL50</accession>
<dbReference type="Gene3D" id="2.130.10.10">
    <property type="entry name" value="YVTN repeat-like/Quinoprotein amine dehydrogenase"/>
    <property type="match status" value="4"/>
</dbReference>
<dbReference type="InParanoid" id="A0A2K3DL50"/>
<dbReference type="GeneID" id="66054189"/>
<feature type="region of interest" description="Disordered" evidence="4">
    <location>
        <begin position="138"/>
        <end position="158"/>
    </location>
</feature>
<dbReference type="STRING" id="3055.A0A2K3DL50"/>
<evidence type="ECO:0000313" key="5">
    <source>
        <dbReference type="EMBL" id="PNW81241.1"/>
    </source>
</evidence>